<sequence>MLQALRDYFGAHTYERIDRPRGEFFHTNWTGKGGTTASTTYNV</sequence>
<protein>
    <recommendedName>
        <fullName evidence="5">phosphogluconate dehydrogenase (NADP(+)-dependent, decarboxylating)</fullName>
        <ecNumber evidence="5">1.1.1.44</ecNumber>
    </recommendedName>
</protein>
<evidence type="ECO:0000256" key="6">
    <source>
        <dbReference type="ARBA" id="ARBA00022857"/>
    </source>
</evidence>
<dbReference type="InterPro" id="IPR006114">
    <property type="entry name" value="6PGDH_C"/>
</dbReference>
<organism evidence="12 13">
    <name type="scientific">Stygiobacter electus</name>
    <dbReference type="NCBI Taxonomy" id="3032292"/>
    <lineage>
        <taxon>Bacteria</taxon>
        <taxon>Pseudomonadati</taxon>
        <taxon>Ignavibacteriota</taxon>
        <taxon>Ignavibacteria</taxon>
        <taxon>Ignavibacteriales</taxon>
        <taxon>Melioribacteraceae</taxon>
        <taxon>Stygiobacter</taxon>
    </lineage>
</organism>
<evidence type="ECO:0000256" key="1">
    <source>
        <dbReference type="ARBA" id="ARBA00002526"/>
    </source>
</evidence>
<dbReference type="Gene3D" id="1.20.5.320">
    <property type="entry name" value="6-Phosphogluconate Dehydrogenase, domain 3"/>
    <property type="match status" value="1"/>
</dbReference>
<feature type="domain" description="6-phosphogluconate dehydrogenase C-terminal" evidence="11">
    <location>
        <begin position="1"/>
        <end position="29"/>
    </location>
</feature>
<evidence type="ECO:0000256" key="3">
    <source>
        <dbReference type="ARBA" id="ARBA00008419"/>
    </source>
</evidence>
<evidence type="ECO:0000256" key="4">
    <source>
        <dbReference type="ARBA" id="ARBA00011738"/>
    </source>
</evidence>
<comment type="catalytic activity">
    <reaction evidence="10">
        <text>6-phospho-D-gluconate + NADP(+) = D-ribulose 5-phosphate + CO2 + NADPH</text>
        <dbReference type="Rhea" id="RHEA:10116"/>
        <dbReference type="ChEBI" id="CHEBI:16526"/>
        <dbReference type="ChEBI" id="CHEBI:57783"/>
        <dbReference type="ChEBI" id="CHEBI:58121"/>
        <dbReference type="ChEBI" id="CHEBI:58349"/>
        <dbReference type="ChEBI" id="CHEBI:58759"/>
        <dbReference type="EC" id="1.1.1.44"/>
    </reaction>
</comment>
<name>A0AAE3P3J6_9BACT</name>
<dbReference type="GO" id="GO:0006098">
    <property type="term" value="P:pentose-phosphate shunt"/>
    <property type="evidence" value="ECO:0007669"/>
    <property type="project" value="UniProtKB-KW"/>
</dbReference>
<dbReference type="InterPro" id="IPR008927">
    <property type="entry name" value="6-PGluconate_DH-like_C_sf"/>
</dbReference>
<evidence type="ECO:0000313" key="12">
    <source>
        <dbReference type="EMBL" id="MDF1613162.1"/>
    </source>
</evidence>
<proteinExistence type="inferred from homology"/>
<accession>A0AAE3P3J6</accession>
<reference evidence="12" key="1">
    <citation type="submission" date="2023-03" db="EMBL/GenBank/DDBJ databases">
        <title>Stygiobacter electus gen. nov., sp. nov., facultatively anaerobic thermotolerant bacterium of the class Ignavibacteria from a well of Yessentuki mineral water deposit.</title>
        <authorList>
            <person name="Podosokorskaya O.A."/>
            <person name="Elcheninov A.G."/>
            <person name="Petrova N.F."/>
            <person name="Zavarzina D.G."/>
            <person name="Kublanov I.V."/>
            <person name="Merkel A.Y."/>
        </authorList>
    </citation>
    <scope>NUCLEOTIDE SEQUENCE</scope>
    <source>
        <strain evidence="12">09-Me</strain>
    </source>
</reference>
<comment type="function">
    <text evidence="1">Catalyzes the oxidative decarboxylation of 6-phosphogluconate to ribulose 5-phosphate and CO(2), with concomitant reduction of NADP to NADPH.</text>
</comment>
<dbReference type="Proteomes" id="UP001221302">
    <property type="component" value="Unassembled WGS sequence"/>
</dbReference>
<evidence type="ECO:0000256" key="2">
    <source>
        <dbReference type="ARBA" id="ARBA00004874"/>
    </source>
</evidence>
<evidence type="ECO:0000256" key="7">
    <source>
        <dbReference type="ARBA" id="ARBA00023002"/>
    </source>
</evidence>
<evidence type="ECO:0000256" key="5">
    <source>
        <dbReference type="ARBA" id="ARBA00013011"/>
    </source>
</evidence>
<dbReference type="EC" id="1.1.1.44" evidence="5"/>
<comment type="subunit">
    <text evidence="4">Homodimer.</text>
</comment>
<keyword evidence="9" id="KW-0570">Pentose shunt</keyword>
<keyword evidence="13" id="KW-1185">Reference proteome</keyword>
<evidence type="ECO:0000256" key="8">
    <source>
        <dbReference type="ARBA" id="ARBA00023064"/>
    </source>
</evidence>
<keyword evidence="8" id="KW-0311">Gluconate utilization</keyword>
<evidence type="ECO:0000256" key="10">
    <source>
        <dbReference type="ARBA" id="ARBA00048640"/>
    </source>
</evidence>
<evidence type="ECO:0000256" key="9">
    <source>
        <dbReference type="ARBA" id="ARBA00023126"/>
    </source>
</evidence>
<comment type="similarity">
    <text evidence="3">Belongs to the 6-phosphogluconate dehydrogenase family.</text>
</comment>
<evidence type="ECO:0000313" key="13">
    <source>
        <dbReference type="Proteomes" id="UP001221302"/>
    </source>
</evidence>
<keyword evidence="6" id="KW-0521">NADP</keyword>
<keyword evidence="7" id="KW-0560">Oxidoreductase</keyword>
<gene>
    <name evidence="12" type="ORF">P0M35_13430</name>
</gene>
<dbReference type="GO" id="GO:0019521">
    <property type="term" value="P:D-gluconate metabolic process"/>
    <property type="evidence" value="ECO:0007669"/>
    <property type="project" value="UniProtKB-KW"/>
</dbReference>
<comment type="caution">
    <text evidence="12">The sequence shown here is derived from an EMBL/GenBank/DDBJ whole genome shotgun (WGS) entry which is preliminary data.</text>
</comment>
<dbReference type="SUPFAM" id="SSF48179">
    <property type="entry name" value="6-phosphogluconate dehydrogenase C-terminal domain-like"/>
    <property type="match status" value="1"/>
</dbReference>
<evidence type="ECO:0000259" key="11">
    <source>
        <dbReference type="Pfam" id="PF00393"/>
    </source>
</evidence>
<dbReference type="Pfam" id="PF00393">
    <property type="entry name" value="6PGD"/>
    <property type="match status" value="1"/>
</dbReference>
<dbReference type="AlphaFoldDB" id="A0AAE3P3J6"/>
<comment type="pathway">
    <text evidence="2">Carbohydrate degradation; pentose phosphate pathway; D-ribulose 5-phosphate from D-glucose 6-phosphate (oxidative stage): step 3/3.</text>
</comment>
<dbReference type="GO" id="GO:0004616">
    <property type="term" value="F:phosphogluconate dehydrogenase (decarboxylating) activity"/>
    <property type="evidence" value="ECO:0007669"/>
    <property type="project" value="UniProtKB-EC"/>
</dbReference>
<dbReference type="EMBL" id="JARGDL010000029">
    <property type="protein sequence ID" value="MDF1613162.1"/>
    <property type="molecule type" value="Genomic_DNA"/>
</dbReference>
<dbReference type="FunFam" id="1.20.5.320:FF:000002">
    <property type="entry name" value="6-phosphogluconate dehydrogenase, decarboxylating"/>
    <property type="match status" value="1"/>
</dbReference>